<feature type="domain" description="RING-type" evidence="16">
    <location>
        <begin position="359"/>
        <end position="401"/>
    </location>
</feature>
<dbReference type="SMART" id="SM00184">
    <property type="entry name" value="RING"/>
    <property type="match status" value="3"/>
</dbReference>
<keyword evidence="5" id="KW-0808">Transferase</keyword>
<comment type="subcellular location">
    <subcellularLocation>
        <location evidence="2">Membrane</location>
        <topology evidence="2">Single-pass membrane protein</topology>
    </subcellularLocation>
</comment>
<keyword evidence="6 15" id="KW-0812">Transmembrane</keyword>
<comment type="catalytic activity">
    <reaction evidence="1">
        <text>S-ubiquitinyl-[E2 ubiquitin-conjugating enzyme]-L-cysteine + [acceptor protein]-L-lysine = [E2 ubiquitin-conjugating enzyme]-L-cysteine + N(6)-ubiquitinyl-[acceptor protein]-L-lysine.</text>
        <dbReference type="EC" id="2.3.2.27"/>
    </reaction>
</comment>
<feature type="transmembrane region" description="Helical" evidence="15">
    <location>
        <begin position="46"/>
        <end position="69"/>
    </location>
</feature>
<evidence type="ECO:0000313" key="17">
    <source>
        <dbReference type="EMBL" id="OAY77323.1"/>
    </source>
</evidence>
<evidence type="ECO:0000256" key="8">
    <source>
        <dbReference type="ARBA" id="ARBA00022771"/>
    </source>
</evidence>
<evidence type="ECO:0000256" key="5">
    <source>
        <dbReference type="ARBA" id="ARBA00022679"/>
    </source>
</evidence>
<evidence type="ECO:0000256" key="7">
    <source>
        <dbReference type="ARBA" id="ARBA00022723"/>
    </source>
</evidence>
<evidence type="ECO:0000256" key="1">
    <source>
        <dbReference type="ARBA" id="ARBA00000900"/>
    </source>
</evidence>
<dbReference type="PROSITE" id="PS50089">
    <property type="entry name" value="ZF_RING_2"/>
    <property type="match status" value="3"/>
</dbReference>
<dbReference type="GO" id="GO:0008270">
    <property type="term" value="F:zinc ion binding"/>
    <property type="evidence" value="ECO:0007669"/>
    <property type="project" value="UniProtKB-KW"/>
</dbReference>
<dbReference type="Pfam" id="PF13639">
    <property type="entry name" value="zf-RING_2"/>
    <property type="match status" value="3"/>
</dbReference>
<dbReference type="SUPFAM" id="SSF57850">
    <property type="entry name" value="RING/U-box"/>
    <property type="match status" value="3"/>
</dbReference>
<feature type="compositionally biased region" description="Low complexity" evidence="14">
    <location>
        <begin position="308"/>
        <end position="326"/>
    </location>
</feature>
<evidence type="ECO:0000256" key="3">
    <source>
        <dbReference type="ARBA" id="ARBA00004906"/>
    </source>
</evidence>
<dbReference type="GO" id="GO:0061630">
    <property type="term" value="F:ubiquitin protein ligase activity"/>
    <property type="evidence" value="ECO:0007669"/>
    <property type="project" value="UniProtKB-EC"/>
</dbReference>
<evidence type="ECO:0000256" key="15">
    <source>
        <dbReference type="SAM" id="Phobius"/>
    </source>
</evidence>
<name>A0A199VJZ1_ANACO</name>
<feature type="region of interest" description="Disordered" evidence="14">
    <location>
        <begin position="301"/>
        <end position="334"/>
    </location>
</feature>
<dbReference type="InterPro" id="IPR013083">
    <property type="entry name" value="Znf_RING/FYVE/PHD"/>
</dbReference>
<evidence type="ECO:0000256" key="2">
    <source>
        <dbReference type="ARBA" id="ARBA00004167"/>
    </source>
</evidence>
<comment type="caution">
    <text evidence="17">The sequence shown here is derived from an EMBL/GenBank/DDBJ whole genome shotgun (WGS) entry which is preliminary data.</text>
</comment>
<sequence length="603" mass="64538">MEREETHGVKMERNRGGNRTFPVPGGGGGGSGAAVAPPQGYELSGKIMLCSVVVLFASVLLVLFLHLYLRWRILRRSSSFLRRREPRLVFSGEGDAAAAPRGLDPAVLGSLPVIVFSHGGGGGDEEEGVVAECAVCLSEFAEGEKVRTLPRCGHRFHIQCIDMWFLSHSTCPLCRSAVERPPPPPPLIAAAAVECVNPSSSSEPGMGDLRIEVGRGSEEDLVLALGLGFGEKSPGSRMMSLAGANATYPTQVDPPPTGPAQWAARAHGRLLSACLVTLNILLILLFYFYFWRIFWKKPTSPNPTEPNPGATSTSSSPSSTSSSPGTPHHRRLRKPNPEVVAGLPVFVHSSTTSPNTAECAVCLAEFRDGDRGRVLPRCGHRFHLECVDMWAQFHATCPLCRASLEPDSDLEPDSAVNTRHNHDGMIASHGAHHGGANAAAMAAASAAMRDHMANDSSHNTTTTTTNHSHHFTFGHLLLFTSFITFFALLTILLCCCCILLLIQNRLHRRGGDAATSTASSAATPTTATASEALSKLSVFVFSSSSSPSAAGMNGKKLECAVCLAEFKDGEKGRLLPRCNHSFHIECIDAWLDSRSTCPLCRAT</sequence>
<reference evidence="17 18" key="1">
    <citation type="journal article" date="2016" name="DNA Res.">
        <title>The draft genome of MD-2 pineapple using hybrid error correction of long reads.</title>
        <authorList>
            <person name="Redwan R.M."/>
            <person name="Saidin A."/>
            <person name="Kumar S.V."/>
        </authorList>
    </citation>
    <scope>NUCLEOTIDE SEQUENCE [LARGE SCALE GENOMIC DNA]</scope>
    <source>
        <strain evidence="18">cv. MD2</strain>
        <tissue evidence="17">Leaf</tissue>
    </source>
</reference>
<evidence type="ECO:0000256" key="9">
    <source>
        <dbReference type="ARBA" id="ARBA00022786"/>
    </source>
</evidence>
<dbReference type="Gene3D" id="3.30.40.10">
    <property type="entry name" value="Zinc/RING finger domain, C3HC4 (zinc finger)"/>
    <property type="match status" value="3"/>
</dbReference>
<dbReference type="InterPro" id="IPR001841">
    <property type="entry name" value="Znf_RING"/>
</dbReference>
<dbReference type="CDD" id="cd16461">
    <property type="entry name" value="RING-H2_EL5-like"/>
    <property type="match status" value="3"/>
</dbReference>
<evidence type="ECO:0000256" key="14">
    <source>
        <dbReference type="SAM" id="MobiDB-lite"/>
    </source>
</evidence>
<dbReference type="GO" id="GO:0016020">
    <property type="term" value="C:membrane"/>
    <property type="evidence" value="ECO:0007669"/>
    <property type="project" value="UniProtKB-SubCell"/>
</dbReference>
<keyword evidence="11 15" id="KW-1133">Transmembrane helix</keyword>
<evidence type="ECO:0000256" key="11">
    <source>
        <dbReference type="ARBA" id="ARBA00022989"/>
    </source>
</evidence>
<gene>
    <name evidence="17" type="ORF">ACMD2_01762</name>
</gene>
<feature type="transmembrane region" description="Helical" evidence="15">
    <location>
        <begin position="476"/>
        <end position="502"/>
    </location>
</feature>
<feature type="domain" description="RING-type" evidence="16">
    <location>
        <begin position="133"/>
        <end position="175"/>
    </location>
</feature>
<evidence type="ECO:0000256" key="13">
    <source>
        <dbReference type="PROSITE-ProRule" id="PRU00175"/>
    </source>
</evidence>
<dbReference type="EMBL" id="LSRQ01001555">
    <property type="protein sequence ID" value="OAY77323.1"/>
    <property type="molecule type" value="Genomic_DNA"/>
</dbReference>
<keyword evidence="10" id="KW-0862">Zinc</keyword>
<keyword evidence="12 15" id="KW-0472">Membrane</keyword>
<evidence type="ECO:0000256" key="12">
    <source>
        <dbReference type="ARBA" id="ARBA00023136"/>
    </source>
</evidence>
<evidence type="ECO:0000256" key="6">
    <source>
        <dbReference type="ARBA" id="ARBA00022692"/>
    </source>
</evidence>
<evidence type="ECO:0000256" key="4">
    <source>
        <dbReference type="ARBA" id="ARBA00012483"/>
    </source>
</evidence>
<dbReference type="Proteomes" id="UP000092600">
    <property type="component" value="Unassembled WGS sequence"/>
</dbReference>
<feature type="region of interest" description="Disordered" evidence="14">
    <location>
        <begin position="1"/>
        <end position="30"/>
    </location>
</feature>
<organism evidence="17 18">
    <name type="scientific">Ananas comosus</name>
    <name type="common">Pineapple</name>
    <name type="synonym">Ananas ananas</name>
    <dbReference type="NCBI Taxonomy" id="4615"/>
    <lineage>
        <taxon>Eukaryota</taxon>
        <taxon>Viridiplantae</taxon>
        <taxon>Streptophyta</taxon>
        <taxon>Embryophyta</taxon>
        <taxon>Tracheophyta</taxon>
        <taxon>Spermatophyta</taxon>
        <taxon>Magnoliopsida</taxon>
        <taxon>Liliopsida</taxon>
        <taxon>Poales</taxon>
        <taxon>Bromeliaceae</taxon>
        <taxon>Bromelioideae</taxon>
        <taxon>Ananas</taxon>
    </lineage>
</organism>
<dbReference type="GO" id="GO:0016567">
    <property type="term" value="P:protein ubiquitination"/>
    <property type="evidence" value="ECO:0007669"/>
    <property type="project" value="UniProtKB-UniPathway"/>
</dbReference>
<dbReference type="FunFam" id="3.30.40.10:FF:000187">
    <property type="entry name" value="E3 ubiquitin-protein ligase ATL6"/>
    <property type="match status" value="1"/>
</dbReference>
<dbReference type="AlphaFoldDB" id="A0A199VJZ1"/>
<dbReference type="PANTHER" id="PTHR46913">
    <property type="entry name" value="RING-H2 FINGER PROTEIN ATL16"/>
    <property type="match status" value="1"/>
</dbReference>
<accession>A0A199VJZ1</accession>
<keyword evidence="8 13" id="KW-0863">Zinc-finger</keyword>
<dbReference type="InterPro" id="IPR044600">
    <property type="entry name" value="ATL1/ATL16-like"/>
</dbReference>
<dbReference type="EC" id="2.3.2.27" evidence="4"/>
<proteinExistence type="predicted"/>
<feature type="transmembrane region" description="Helical" evidence="15">
    <location>
        <begin position="270"/>
        <end position="291"/>
    </location>
</feature>
<feature type="non-terminal residue" evidence="17">
    <location>
        <position position="603"/>
    </location>
</feature>
<keyword evidence="7" id="KW-0479">Metal-binding</keyword>
<protein>
    <recommendedName>
        <fullName evidence="4">RING-type E3 ubiquitin transferase</fullName>
        <ecNumber evidence="4">2.3.2.27</ecNumber>
    </recommendedName>
</protein>
<feature type="domain" description="RING-type" evidence="16">
    <location>
        <begin position="559"/>
        <end position="601"/>
    </location>
</feature>
<evidence type="ECO:0000259" key="16">
    <source>
        <dbReference type="PROSITE" id="PS50089"/>
    </source>
</evidence>
<comment type="pathway">
    <text evidence="3">Protein modification; protein ubiquitination.</text>
</comment>
<dbReference type="UniPathway" id="UPA00143"/>
<dbReference type="PANTHER" id="PTHR46913:SF21">
    <property type="entry name" value="RING-TYPE E3 UBIQUITIN TRANSFERASE"/>
    <property type="match status" value="1"/>
</dbReference>
<keyword evidence="9" id="KW-0833">Ubl conjugation pathway</keyword>
<feature type="compositionally biased region" description="Basic and acidic residues" evidence="14">
    <location>
        <begin position="1"/>
        <end position="15"/>
    </location>
</feature>
<evidence type="ECO:0000313" key="18">
    <source>
        <dbReference type="Proteomes" id="UP000092600"/>
    </source>
</evidence>
<evidence type="ECO:0000256" key="10">
    <source>
        <dbReference type="ARBA" id="ARBA00022833"/>
    </source>
</evidence>